<gene>
    <name evidence="1" type="ORF">AVEN_252338_1</name>
</gene>
<evidence type="ECO:0000313" key="2">
    <source>
        <dbReference type="Proteomes" id="UP000499080"/>
    </source>
</evidence>
<proteinExistence type="predicted"/>
<dbReference type="AlphaFoldDB" id="A0A4Y2AR12"/>
<sequence length="92" mass="10235">MKPLSFHIKYKNIPNAINFKTARASNAGVVQKIGWELAALTKPLVLVWCRSLVRGLPAQVSPLSSDRGSKLRGPSQNRLRVASKWNVNIKKN</sequence>
<comment type="caution">
    <text evidence="1">The sequence shown here is derived from an EMBL/GenBank/DDBJ whole genome shotgun (WGS) entry which is preliminary data.</text>
</comment>
<keyword evidence="2" id="KW-1185">Reference proteome</keyword>
<reference evidence="1 2" key="1">
    <citation type="journal article" date="2019" name="Sci. Rep.">
        <title>Orb-weaving spider Araneus ventricosus genome elucidates the spidroin gene catalogue.</title>
        <authorList>
            <person name="Kono N."/>
            <person name="Nakamura H."/>
            <person name="Ohtoshi R."/>
            <person name="Moran D.A.P."/>
            <person name="Shinohara A."/>
            <person name="Yoshida Y."/>
            <person name="Fujiwara M."/>
            <person name="Mori M."/>
            <person name="Tomita M."/>
            <person name="Arakawa K."/>
        </authorList>
    </citation>
    <scope>NUCLEOTIDE SEQUENCE [LARGE SCALE GENOMIC DNA]</scope>
</reference>
<accession>A0A4Y2AR12</accession>
<evidence type="ECO:0000313" key="1">
    <source>
        <dbReference type="EMBL" id="GBL82138.1"/>
    </source>
</evidence>
<dbReference type="EMBL" id="BGPR01000028">
    <property type="protein sequence ID" value="GBL82138.1"/>
    <property type="molecule type" value="Genomic_DNA"/>
</dbReference>
<protein>
    <submittedName>
        <fullName evidence="1">Uncharacterized protein</fullName>
    </submittedName>
</protein>
<dbReference type="Proteomes" id="UP000499080">
    <property type="component" value="Unassembled WGS sequence"/>
</dbReference>
<organism evidence="1 2">
    <name type="scientific">Araneus ventricosus</name>
    <name type="common">Orbweaver spider</name>
    <name type="synonym">Epeira ventricosa</name>
    <dbReference type="NCBI Taxonomy" id="182803"/>
    <lineage>
        <taxon>Eukaryota</taxon>
        <taxon>Metazoa</taxon>
        <taxon>Ecdysozoa</taxon>
        <taxon>Arthropoda</taxon>
        <taxon>Chelicerata</taxon>
        <taxon>Arachnida</taxon>
        <taxon>Araneae</taxon>
        <taxon>Araneomorphae</taxon>
        <taxon>Entelegynae</taxon>
        <taxon>Araneoidea</taxon>
        <taxon>Araneidae</taxon>
        <taxon>Araneus</taxon>
    </lineage>
</organism>
<name>A0A4Y2AR12_ARAVE</name>